<evidence type="ECO:0000256" key="2">
    <source>
        <dbReference type="ARBA" id="ARBA00023015"/>
    </source>
</evidence>
<comment type="similarity">
    <text evidence="1">Belongs to the LysR transcriptional regulatory family.</text>
</comment>
<dbReference type="PANTHER" id="PTHR30537:SF5">
    <property type="entry name" value="HTH-TYPE TRANSCRIPTIONAL ACTIVATOR TTDR-RELATED"/>
    <property type="match status" value="1"/>
</dbReference>
<evidence type="ECO:0000313" key="7">
    <source>
        <dbReference type="Proteomes" id="UP000622604"/>
    </source>
</evidence>
<keyword evidence="2" id="KW-0805">Transcription regulation</keyword>
<dbReference type="PROSITE" id="PS50931">
    <property type="entry name" value="HTH_LYSR"/>
    <property type="match status" value="1"/>
</dbReference>
<dbReference type="Pfam" id="PF03466">
    <property type="entry name" value="LysR_substrate"/>
    <property type="match status" value="1"/>
</dbReference>
<dbReference type="Gene3D" id="3.40.190.290">
    <property type="match status" value="1"/>
</dbReference>
<dbReference type="InterPro" id="IPR005119">
    <property type="entry name" value="LysR_subst-bd"/>
</dbReference>
<dbReference type="GO" id="GO:0006351">
    <property type="term" value="P:DNA-templated transcription"/>
    <property type="evidence" value="ECO:0007669"/>
    <property type="project" value="TreeGrafter"/>
</dbReference>
<organism evidence="6 7">
    <name type="scientific">Paraglaciecola chathamensis</name>
    <dbReference type="NCBI Taxonomy" id="368405"/>
    <lineage>
        <taxon>Bacteria</taxon>
        <taxon>Pseudomonadati</taxon>
        <taxon>Pseudomonadota</taxon>
        <taxon>Gammaproteobacteria</taxon>
        <taxon>Alteromonadales</taxon>
        <taxon>Alteromonadaceae</taxon>
        <taxon>Paraglaciecola</taxon>
    </lineage>
</organism>
<dbReference type="CDD" id="cd08422">
    <property type="entry name" value="PBP2_CrgA_like"/>
    <property type="match status" value="1"/>
</dbReference>
<protein>
    <submittedName>
        <fullName evidence="6">LysR family transcriptional regulator</fullName>
    </submittedName>
</protein>
<dbReference type="GO" id="GO:0003700">
    <property type="term" value="F:DNA-binding transcription factor activity"/>
    <property type="evidence" value="ECO:0007669"/>
    <property type="project" value="InterPro"/>
</dbReference>
<dbReference type="InterPro" id="IPR000847">
    <property type="entry name" value="LysR_HTH_N"/>
</dbReference>
<dbReference type="InterPro" id="IPR058163">
    <property type="entry name" value="LysR-type_TF_proteobact-type"/>
</dbReference>
<dbReference type="Proteomes" id="UP000622604">
    <property type="component" value="Unassembled WGS sequence"/>
</dbReference>
<comment type="caution">
    <text evidence="6">The sequence shown here is derived from an EMBL/GenBank/DDBJ whole genome shotgun (WGS) entry which is preliminary data.</text>
</comment>
<dbReference type="AlphaFoldDB" id="A0A8H9ICU1"/>
<accession>A0A8H9ICU1</accession>
<keyword evidence="4" id="KW-0804">Transcription</keyword>
<evidence type="ECO:0000313" key="6">
    <source>
        <dbReference type="EMBL" id="GGZ76643.1"/>
    </source>
</evidence>
<dbReference type="EMBL" id="BMZC01000013">
    <property type="protein sequence ID" value="GGZ76643.1"/>
    <property type="molecule type" value="Genomic_DNA"/>
</dbReference>
<reference evidence="6" key="1">
    <citation type="journal article" date="2014" name="Int. J. Syst. Evol. Microbiol.">
        <title>Complete genome sequence of Corynebacterium casei LMG S-19264T (=DSM 44701T), isolated from a smear-ripened cheese.</title>
        <authorList>
            <consortium name="US DOE Joint Genome Institute (JGI-PGF)"/>
            <person name="Walter F."/>
            <person name="Albersmeier A."/>
            <person name="Kalinowski J."/>
            <person name="Ruckert C."/>
        </authorList>
    </citation>
    <scope>NUCLEOTIDE SEQUENCE</scope>
    <source>
        <strain evidence="6">KCTC 32337</strain>
    </source>
</reference>
<proteinExistence type="inferred from homology"/>
<reference evidence="6" key="2">
    <citation type="submission" date="2020-09" db="EMBL/GenBank/DDBJ databases">
        <authorList>
            <person name="Sun Q."/>
            <person name="Kim S."/>
        </authorList>
    </citation>
    <scope>NUCLEOTIDE SEQUENCE</scope>
    <source>
        <strain evidence="6">KCTC 32337</strain>
    </source>
</reference>
<name>A0A8H9ICU1_9ALTE</name>
<feature type="domain" description="HTH lysR-type" evidence="5">
    <location>
        <begin position="1"/>
        <end position="59"/>
    </location>
</feature>
<dbReference type="InterPro" id="IPR036390">
    <property type="entry name" value="WH_DNA-bd_sf"/>
</dbReference>
<sequence length="294" mass="32592">MYTINELETFIAIVENKGVVSAASALNISPATVSHRLSKLERILGTVLIYRDSRNVRPSAEGEEFYQRVGDILAALHDAEFAIGARDSAIGGRLRVTLPPWIFSIFILPKLAQFEQQYPDIVLDFLVTDQFVNVVDDAQDVAIRVGTLASSGLLARKIVNNKRILCASPHYLKQHPPITDIESLSTLRFVALPWQKQLKLLQNDGNVFSFNSNTRFTISNSDNMTQALRAGHGIGIKSEIAIKQCIASGELVEVLPNVLASPEAPVWFLRPQNSLATRKAEAFYDFVKQAFSHC</sequence>
<dbReference type="Gene3D" id="1.10.10.10">
    <property type="entry name" value="Winged helix-like DNA-binding domain superfamily/Winged helix DNA-binding domain"/>
    <property type="match status" value="1"/>
</dbReference>
<dbReference type="Pfam" id="PF00126">
    <property type="entry name" value="HTH_1"/>
    <property type="match status" value="1"/>
</dbReference>
<keyword evidence="3" id="KW-0238">DNA-binding</keyword>
<dbReference type="SUPFAM" id="SSF46785">
    <property type="entry name" value="Winged helix' DNA-binding domain"/>
    <property type="match status" value="1"/>
</dbReference>
<dbReference type="InterPro" id="IPR036388">
    <property type="entry name" value="WH-like_DNA-bd_sf"/>
</dbReference>
<evidence type="ECO:0000256" key="4">
    <source>
        <dbReference type="ARBA" id="ARBA00023163"/>
    </source>
</evidence>
<evidence type="ECO:0000256" key="1">
    <source>
        <dbReference type="ARBA" id="ARBA00009437"/>
    </source>
</evidence>
<dbReference type="RefSeq" id="WP_191866976.1">
    <property type="nucleotide sequence ID" value="NZ_BMZC01000013.1"/>
</dbReference>
<evidence type="ECO:0000256" key="3">
    <source>
        <dbReference type="ARBA" id="ARBA00023125"/>
    </source>
</evidence>
<dbReference type="SUPFAM" id="SSF53850">
    <property type="entry name" value="Periplasmic binding protein-like II"/>
    <property type="match status" value="1"/>
</dbReference>
<dbReference type="GO" id="GO:0043565">
    <property type="term" value="F:sequence-specific DNA binding"/>
    <property type="evidence" value="ECO:0007669"/>
    <property type="project" value="TreeGrafter"/>
</dbReference>
<evidence type="ECO:0000259" key="5">
    <source>
        <dbReference type="PROSITE" id="PS50931"/>
    </source>
</evidence>
<dbReference type="PANTHER" id="PTHR30537">
    <property type="entry name" value="HTH-TYPE TRANSCRIPTIONAL REGULATOR"/>
    <property type="match status" value="1"/>
</dbReference>
<gene>
    <name evidence="6" type="ORF">GCM10011274_38630</name>
</gene>